<keyword evidence="1" id="KW-1133">Transmembrane helix</keyword>
<feature type="transmembrane region" description="Helical" evidence="1">
    <location>
        <begin position="530"/>
        <end position="550"/>
    </location>
</feature>
<feature type="transmembrane region" description="Helical" evidence="1">
    <location>
        <begin position="461"/>
        <end position="479"/>
    </location>
</feature>
<keyword evidence="1" id="KW-0472">Membrane</keyword>
<gene>
    <name evidence="3" type="ORF">LARSCL_LOCUS21999</name>
</gene>
<keyword evidence="4" id="KW-1185">Reference proteome</keyword>
<dbReference type="InterPro" id="IPR002656">
    <property type="entry name" value="Acyl_transf_3_dom"/>
</dbReference>
<dbReference type="Pfam" id="PF01757">
    <property type="entry name" value="Acyl_transf_3"/>
    <property type="match status" value="1"/>
</dbReference>
<dbReference type="GO" id="GO:0016747">
    <property type="term" value="F:acyltransferase activity, transferring groups other than amino-acyl groups"/>
    <property type="evidence" value="ECO:0007669"/>
    <property type="project" value="InterPro"/>
</dbReference>
<feature type="transmembrane region" description="Helical" evidence="1">
    <location>
        <begin position="589"/>
        <end position="618"/>
    </location>
</feature>
<dbReference type="InterPro" id="IPR052728">
    <property type="entry name" value="O2_lipid_transport_reg"/>
</dbReference>
<dbReference type="PANTHER" id="PTHR11161:SF0">
    <property type="entry name" value="O-ACYLTRANSFERASE LIKE PROTEIN"/>
    <property type="match status" value="1"/>
</dbReference>
<feature type="transmembrane region" description="Helical" evidence="1">
    <location>
        <begin position="276"/>
        <end position="295"/>
    </location>
</feature>
<dbReference type="PANTHER" id="PTHR11161">
    <property type="entry name" value="O-ACYLTRANSFERASE"/>
    <property type="match status" value="1"/>
</dbReference>
<evidence type="ECO:0000313" key="4">
    <source>
        <dbReference type="Proteomes" id="UP001497382"/>
    </source>
</evidence>
<keyword evidence="1" id="KW-0812">Transmembrane</keyword>
<evidence type="ECO:0000256" key="1">
    <source>
        <dbReference type="SAM" id="Phobius"/>
    </source>
</evidence>
<feature type="transmembrane region" description="Helical" evidence="1">
    <location>
        <begin position="491"/>
        <end position="510"/>
    </location>
</feature>
<feature type="transmembrane region" description="Helical" evidence="1">
    <location>
        <begin position="316"/>
        <end position="337"/>
    </location>
</feature>
<feature type="transmembrane region" description="Helical" evidence="1">
    <location>
        <begin position="376"/>
        <end position="398"/>
    </location>
</feature>
<feature type="domain" description="Acyltransferase 3" evidence="2">
    <location>
        <begin position="232"/>
        <end position="607"/>
    </location>
</feature>
<name>A0AAV2BXN1_9ARAC</name>
<evidence type="ECO:0000313" key="3">
    <source>
        <dbReference type="EMBL" id="CAL1300537.1"/>
    </source>
</evidence>
<sequence>MDVCSRESFSSSAWQATSPGISKNLRRAFQLTTTDVGMMCHQQVPKKLTTEAVYMTFVLLTFAALTLIGSLIDAYENFRKVPAKKKLSDAPKKRPLIGVQCSESEIVLTKMSGAFQLTTTDVGMMCHQQVPKKLTTEAVYMTFVLLTFAALTLIGSLIDAYENFRKVPAKKKLSDAPKKRPLIGVQCSESEIVLTKMSVWMKNCKPFLRCFSVLRNGKKLFSTVSNENHRSCLDGIRAIGFILVVLGHIFEFYVVFMKNDEEGLLESLNINAFAKGILAVDAFFVLSGFLNGYSVSCQYDENNGKISWLSYPLRRFIKMTPTQLIVLGFYTTLFSYLGSGPLWPNYDTNPVCKENWIWNLLYLNNFLPHEQQCMVINWNLACIMQMHIISPLFLIPLIRRPKIGYTLTIIAILSSCLASFVLIIQNNLINNIKLVVTDSPALVELLNQLWPYFDIVHSKPYTRLGSYLVGIVLGCYISNRKLSNIKECSQVTLSSGWIISILLLWFSSVANTHIQGPDYEIAASTSIKHLFYACSLSWIIFVCVTGQGGILNEFLSCKFFKILSRLSYSAYLIQILVMEKYFLSLEELMTYSVLSLVLISAYLLLWILIISFMVSLLFGEPVLRIYDLFNKKV</sequence>
<dbReference type="AlphaFoldDB" id="A0AAV2BXN1"/>
<protein>
    <recommendedName>
        <fullName evidence="2">Acyltransferase 3 domain-containing protein</fullName>
    </recommendedName>
</protein>
<feature type="transmembrane region" description="Helical" evidence="1">
    <location>
        <begin position="238"/>
        <end position="256"/>
    </location>
</feature>
<proteinExistence type="predicted"/>
<feature type="transmembrane region" description="Helical" evidence="1">
    <location>
        <begin position="52"/>
        <end position="72"/>
    </location>
</feature>
<organism evidence="3 4">
    <name type="scientific">Larinioides sclopetarius</name>
    <dbReference type="NCBI Taxonomy" id="280406"/>
    <lineage>
        <taxon>Eukaryota</taxon>
        <taxon>Metazoa</taxon>
        <taxon>Ecdysozoa</taxon>
        <taxon>Arthropoda</taxon>
        <taxon>Chelicerata</taxon>
        <taxon>Arachnida</taxon>
        <taxon>Araneae</taxon>
        <taxon>Araneomorphae</taxon>
        <taxon>Entelegynae</taxon>
        <taxon>Araneoidea</taxon>
        <taxon>Araneidae</taxon>
        <taxon>Larinioides</taxon>
    </lineage>
</organism>
<reference evidence="3 4" key="1">
    <citation type="submission" date="2024-04" db="EMBL/GenBank/DDBJ databases">
        <authorList>
            <person name="Rising A."/>
            <person name="Reimegard J."/>
            <person name="Sonavane S."/>
            <person name="Akerstrom W."/>
            <person name="Nylinder S."/>
            <person name="Hedman E."/>
            <person name="Kallberg Y."/>
        </authorList>
    </citation>
    <scope>NUCLEOTIDE SEQUENCE [LARGE SCALE GENOMIC DNA]</scope>
</reference>
<dbReference type="EMBL" id="CAXIEN010000563">
    <property type="protein sequence ID" value="CAL1300537.1"/>
    <property type="molecule type" value="Genomic_DNA"/>
</dbReference>
<dbReference type="Proteomes" id="UP001497382">
    <property type="component" value="Unassembled WGS sequence"/>
</dbReference>
<feature type="transmembrane region" description="Helical" evidence="1">
    <location>
        <begin position="405"/>
        <end position="424"/>
    </location>
</feature>
<feature type="transmembrane region" description="Helical" evidence="1">
    <location>
        <begin position="138"/>
        <end position="161"/>
    </location>
</feature>
<accession>A0AAV2BXN1</accession>
<evidence type="ECO:0000259" key="2">
    <source>
        <dbReference type="Pfam" id="PF01757"/>
    </source>
</evidence>
<comment type="caution">
    <text evidence="3">The sequence shown here is derived from an EMBL/GenBank/DDBJ whole genome shotgun (WGS) entry which is preliminary data.</text>
</comment>